<dbReference type="InterPro" id="IPR055066">
    <property type="entry name" value="AASDHPPT_N"/>
</dbReference>
<feature type="domain" description="4'-phosphopantetheinyl transferase N-terminal" evidence="7">
    <location>
        <begin position="31"/>
        <end position="111"/>
    </location>
</feature>
<dbReference type="EMBL" id="BLAY01000149">
    <property type="protein sequence ID" value="GET42134.1"/>
    <property type="molecule type" value="Genomic_DNA"/>
</dbReference>
<dbReference type="PANTHER" id="PTHR12215:SF10">
    <property type="entry name" value="L-AMINOADIPATE-SEMIALDEHYDE DEHYDROGENASE-PHOSPHOPANTETHEINYL TRANSFERASE"/>
    <property type="match status" value="1"/>
</dbReference>
<dbReference type="GO" id="GO:0000287">
    <property type="term" value="F:magnesium ion binding"/>
    <property type="evidence" value="ECO:0007669"/>
    <property type="project" value="InterPro"/>
</dbReference>
<comment type="caution">
    <text evidence="8">The sequence shown here is derived from an EMBL/GenBank/DDBJ whole genome shotgun (WGS) entry which is preliminary data.</text>
</comment>
<evidence type="ECO:0000256" key="5">
    <source>
        <dbReference type="ARBA" id="ARBA00022842"/>
    </source>
</evidence>
<dbReference type="InterPro" id="IPR008278">
    <property type="entry name" value="4-PPantetheinyl_Trfase_dom"/>
</dbReference>
<keyword evidence="3 8" id="KW-0808">Transferase</keyword>
<accession>A0AAV3XNB5</accession>
<dbReference type="GO" id="GO:0019878">
    <property type="term" value="P:lysine biosynthetic process via aminoadipic acid"/>
    <property type="evidence" value="ECO:0007669"/>
    <property type="project" value="TreeGrafter"/>
</dbReference>
<dbReference type="GO" id="GO:0006633">
    <property type="term" value="P:fatty acid biosynthetic process"/>
    <property type="evidence" value="ECO:0007669"/>
    <property type="project" value="InterPro"/>
</dbReference>
<dbReference type="GO" id="GO:0005829">
    <property type="term" value="C:cytosol"/>
    <property type="evidence" value="ECO:0007669"/>
    <property type="project" value="TreeGrafter"/>
</dbReference>
<evidence type="ECO:0000256" key="2">
    <source>
        <dbReference type="ARBA" id="ARBA00010990"/>
    </source>
</evidence>
<dbReference type="NCBIfam" id="TIGR00556">
    <property type="entry name" value="pantethn_trn"/>
    <property type="match status" value="1"/>
</dbReference>
<comment type="similarity">
    <text evidence="2">Belongs to the P-Pant transferase superfamily. Gsp/Sfp/HetI/AcpT family.</text>
</comment>
<protein>
    <submittedName>
        <fullName evidence="8">4'-phosphopantetheinyl transferase, HetI</fullName>
    </submittedName>
</protein>
<dbReference type="Pfam" id="PF01648">
    <property type="entry name" value="ACPS"/>
    <property type="match status" value="1"/>
</dbReference>
<evidence type="ECO:0000256" key="3">
    <source>
        <dbReference type="ARBA" id="ARBA00022679"/>
    </source>
</evidence>
<keyword evidence="4" id="KW-0479">Metal-binding</keyword>
<dbReference type="SUPFAM" id="SSF56214">
    <property type="entry name" value="4'-phosphopantetheinyl transferase"/>
    <property type="match status" value="2"/>
</dbReference>
<dbReference type="PANTHER" id="PTHR12215">
    <property type="entry name" value="PHOSPHOPANTETHEINE TRANSFERASE"/>
    <property type="match status" value="1"/>
</dbReference>
<dbReference type="Proteomes" id="UP001050975">
    <property type="component" value="Unassembled WGS sequence"/>
</dbReference>
<dbReference type="InterPro" id="IPR050559">
    <property type="entry name" value="P-Pant_transferase_sf"/>
</dbReference>
<organism evidence="8 9">
    <name type="scientific">Microseira wollei NIES-4236</name>
    <dbReference type="NCBI Taxonomy" id="2530354"/>
    <lineage>
        <taxon>Bacteria</taxon>
        <taxon>Bacillati</taxon>
        <taxon>Cyanobacteriota</taxon>
        <taxon>Cyanophyceae</taxon>
        <taxon>Oscillatoriophycideae</taxon>
        <taxon>Aerosakkonematales</taxon>
        <taxon>Aerosakkonemataceae</taxon>
        <taxon>Microseira</taxon>
    </lineage>
</organism>
<evidence type="ECO:0000259" key="6">
    <source>
        <dbReference type="Pfam" id="PF01648"/>
    </source>
</evidence>
<dbReference type="Pfam" id="PF22624">
    <property type="entry name" value="AASDHPPT_N"/>
    <property type="match status" value="1"/>
</dbReference>
<evidence type="ECO:0000256" key="4">
    <source>
        <dbReference type="ARBA" id="ARBA00022723"/>
    </source>
</evidence>
<sequence length="236" mass="26444">MWLPAAENLVLSQDVHIWRAELDQPEWCQTQLAATLSTDEQARAQRFHFDVHRQRFIVGRGILRNILGRYLGKEPGELEFCYSDRGKPSLAGSNSSVCFNLSHSQSLALYAIARRPIGIDLEFIRPLDDALKLAQRFFSPREYAFIAALPPDQKQKAFFQLWTCKEAYLKATGEGLAGLGQVEVSLTPGGAARLIAHNKSQEQNSWFLQPLTPDPNYAAAVAVEGQSQLSCWHFAI</sequence>
<dbReference type="Gene3D" id="3.90.470.20">
    <property type="entry name" value="4'-phosphopantetheinyl transferase domain"/>
    <property type="match status" value="2"/>
</dbReference>
<feature type="domain" description="4'-phosphopantetheinyl transferase" evidence="6">
    <location>
        <begin position="116"/>
        <end position="222"/>
    </location>
</feature>
<dbReference type="GO" id="GO:0008897">
    <property type="term" value="F:holo-[acyl-carrier-protein] synthase activity"/>
    <property type="evidence" value="ECO:0007669"/>
    <property type="project" value="InterPro"/>
</dbReference>
<dbReference type="InterPro" id="IPR004568">
    <property type="entry name" value="Ppantetheine-prot_Trfase_dom"/>
</dbReference>
<dbReference type="InterPro" id="IPR037143">
    <property type="entry name" value="4-PPantetheinyl_Trfase_dom_sf"/>
</dbReference>
<keyword evidence="5" id="KW-0460">Magnesium</keyword>
<name>A0AAV3XNB5_9CYAN</name>
<evidence type="ECO:0000313" key="9">
    <source>
        <dbReference type="Proteomes" id="UP001050975"/>
    </source>
</evidence>
<comment type="cofactor">
    <cofactor evidence="1">
        <name>Mg(2+)</name>
        <dbReference type="ChEBI" id="CHEBI:18420"/>
    </cofactor>
</comment>
<evidence type="ECO:0000313" key="8">
    <source>
        <dbReference type="EMBL" id="GET42134.1"/>
    </source>
</evidence>
<evidence type="ECO:0000259" key="7">
    <source>
        <dbReference type="Pfam" id="PF22624"/>
    </source>
</evidence>
<proteinExistence type="inferred from homology"/>
<evidence type="ECO:0000256" key="1">
    <source>
        <dbReference type="ARBA" id="ARBA00001946"/>
    </source>
</evidence>
<dbReference type="RefSeq" id="WP_226589214.1">
    <property type="nucleotide sequence ID" value="NZ_BLAY01000149.1"/>
</dbReference>
<keyword evidence="9" id="KW-1185">Reference proteome</keyword>
<dbReference type="AlphaFoldDB" id="A0AAV3XNB5"/>
<gene>
    <name evidence="8" type="ORF">MiSe_69480</name>
</gene>
<reference evidence="8" key="1">
    <citation type="submission" date="2019-10" db="EMBL/GenBank/DDBJ databases">
        <title>Draft genome sequece of Microseira wollei NIES-4236.</title>
        <authorList>
            <person name="Yamaguchi H."/>
            <person name="Suzuki S."/>
            <person name="Kawachi M."/>
        </authorList>
    </citation>
    <scope>NUCLEOTIDE SEQUENCE</scope>
    <source>
        <strain evidence="8">NIES-4236</strain>
    </source>
</reference>